<proteinExistence type="inferred from homology"/>
<reference evidence="7 8" key="2">
    <citation type="submission" date="2023-11" db="UniProtKB">
        <authorList>
            <consortium name="WormBaseParasite"/>
        </authorList>
    </citation>
    <scope>IDENTIFICATION</scope>
</reference>
<evidence type="ECO:0000313" key="7">
    <source>
        <dbReference type="WBParaSite" id="TREG1_103380.1"/>
    </source>
</evidence>
<evidence type="ECO:0000256" key="4">
    <source>
        <dbReference type="ARBA" id="ARBA00031123"/>
    </source>
</evidence>
<evidence type="ECO:0000256" key="2">
    <source>
        <dbReference type="ARBA" id="ARBA00012122"/>
    </source>
</evidence>
<dbReference type="InterPro" id="IPR002731">
    <property type="entry name" value="ATPase_BadF"/>
</dbReference>
<dbReference type="GO" id="GO:0045127">
    <property type="term" value="F:N-acetylglucosamine kinase activity"/>
    <property type="evidence" value="ECO:0007669"/>
    <property type="project" value="UniProtKB-EC"/>
</dbReference>
<dbReference type="PANTHER" id="PTHR12862">
    <property type="entry name" value="BADF TYPE ATPASE DOMAIN-CONTAINING PROTEIN"/>
    <property type="match status" value="1"/>
</dbReference>
<evidence type="ECO:0000313" key="6">
    <source>
        <dbReference type="Proteomes" id="UP000050795"/>
    </source>
</evidence>
<feature type="domain" description="ATPase BadF/BadG/BcrA/BcrD type" evidence="5">
    <location>
        <begin position="6"/>
        <end position="274"/>
    </location>
</feature>
<dbReference type="EC" id="2.7.1.59" evidence="2"/>
<dbReference type="CDD" id="cd24078">
    <property type="entry name" value="ASKHA_NBD_NAGK_meta"/>
    <property type="match status" value="1"/>
</dbReference>
<dbReference type="InterPro" id="IPR043129">
    <property type="entry name" value="ATPase_NBD"/>
</dbReference>
<comment type="similarity">
    <text evidence="1">Belongs to the eukaryotic-type N-acetylglucosamine kinase family.</text>
</comment>
<evidence type="ECO:0000256" key="1">
    <source>
        <dbReference type="ARBA" id="ARBA00006198"/>
    </source>
</evidence>
<keyword evidence="6" id="KW-1185">Reference proteome</keyword>
<dbReference type="WBParaSite" id="TREG1_103380.1">
    <property type="protein sequence ID" value="TREG1_103380.1"/>
    <property type="gene ID" value="TREG1_103380"/>
</dbReference>
<dbReference type="PANTHER" id="PTHR12862:SF0">
    <property type="entry name" value="N-ACETYL-D-GLUCOSAMINE KINASE"/>
    <property type="match status" value="1"/>
</dbReference>
<dbReference type="SUPFAM" id="SSF53067">
    <property type="entry name" value="Actin-like ATPase domain"/>
    <property type="match status" value="2"/>
</dbReference>
<dbReference type="Gene3D" id="3.30.420.40">
    <property type="match status" value="1"/>
</dbReference>
<dbReference type="Pfam" id="PF01869">
    <property type="entry name" value="BcrAD_BadFG"/>
    <property type="match status" value="1"/>
</dbReference>
<reference evidence="6" key="1">
    <citation type="submission" date="2022-06" db="EMBL/GenBank/DDBJ databases">
        <authorList>
            <person name="Berger JAMES D."/>
            <person name="Berger JAMES D."/>
        </authorList>
    </citation>
    <scope>NUCLEOTIDE SEQUENCE [LARGE SCALE GENOMIC DNA]</scope>
</reference>
<dbReference type="Proteomes" id="UP000050795">
    <property type="component" value="Unassembled WGS sequence"/>
</dbReference>
<evidence type="ECO:0000313" key="8">
    <source>
        <dbReference type="WBParaSite" id="TREG1_103380.2"/>
    </source>
</evidence>
<accession>A0AA85ILP9</accession>
<name>A0AA85ILP9_TRIRE</name>
<evidence type="ECO:0000256" key="3">
    <source>
        <dbReference type="ARBA" id="ARBA00014974"/>
    </source>
</evidence>
<protein>
    <recommendedName>
        <fullName evidence="3">N-acetyl-D-glucosamine kinase</fullName>
        <ecNumber evidence="2">2.7.1.59</ecNumber>
    </recommendedName>
    <alternativeName>
        <fullName evidence="4">GlcNAc kinase</fullName>
    </alternativeName>
</protein>
<sequence>MAFIGGIEGGSTGSRMVLLDSMGNQIGCAEGPSTNPWLLGLEEVAKRILNLVDSVFLNSGEKSPKPLSHLGLSLSGIDTEENQNELANAIKTLRPNVAQEIHACNDSIGTYLTVCESAAIVLVCGTGSICNYIRADLTFQRVGGYGHILGDNGSAYWIAHYAVKSLIESDDKIIDTEYNMENVRKVVYSYFSIENNLDLLQHFYTNFSKNKIAGLCEHLSIIARDGDEFSKSVFREAGIQLARHVRGALYYAVQDSTPQNANMIVICCGSAFKSWDLFRDGFCDFLKPTGKDKWSGTLTLVQLKTSAAYGAARLSVYFDYKLKIPLPPDSYVKFDEFTAGIRF</sequence>
<dbReference type="AlphaFoldDB" id="A0AA85ILP9"/>
<dbReference type="WBParaSite" id="TREG1_103380.2">
    <property type="protein sequence ID" value="TREG1_103380.2"/>
    <property type="gene ID" value="TREG1_103380"/>
</dbReference>
<evidence type="ECO:0000259" key="5">
    <source>
        <dbReference type="Pfam" id="PF01869"/>
    </source>
</evidence>
<dbReference type="InterPro" id="IPR039758">
    <property type="entry name" value="NAGK-like"/>
</dbReference>
<organism evidence="6 8">
    <name type="scientific">Trichobilharzia regenti</name>
    <name type="common">Nasal bird schistosome</name>
    <dbReference type="NCBI Taxonomy" id="157069"/>
    <lineage>
        <taxon>Eukaryota</taxon>
        <taxon>Metazoa</taxon>
        <taxon>Spiralia</taxon>
        <taxon>Lophotrochozoa</taxon>
        <taxon>Platyhelminthes</taxon>
        <taxon>Trematoda</taxon>
        <taxon>Digenea</taxon>
        <taxon>Strigeidida</taxon>
        <taxon>Schistosomatoidea</taxon>
        <taxon>Schistosomatidae</taxon>
        <taxon>Trichobilharzia</taxon>
    </lineage>
</organism>